<keyword evidence="1" id="KW-0812">Transmembrane</keyword>
<protein>
    <submittedName>
        <fullName evidence="2">Uncharacterized protein</fullName>
    </submittedName>
</protein>
<dbReference type="EMBL" id="FZNX01000001">
    <property type="protein sequence ID" value="SNR34462.1"/>
    <property type="molecule type" value="Genomic_DNA"/>
</dbReference>
<proteinExistence type="predicted"/>
<accession>A0A238VJ91</accession>
<keyword evidence="1" id="KW-0472">Membrane</keyword>
<keyword evidence="1" id="KW-1133">Transmembrane helix</keyword>
<evidence type="ECO:0000313" key="3">
    <source>
        <dbReference type="Proteomes" id="UP000198412"/>
    </source>
</evidence>
<organism evidence="2 3">
    <name type="scientific">Lutibacter flavus</name>
    <dbReference type="NCBI Taxonomy" id="691689"/>
    <lineage>
        <taxon>Bacteria</taxon>
        <taxon>Pseudomonadati</taxon>
        <taxon>Bacteroidota</taxon>
        <taxon>Flavobacteriia</taxon>
        <taxon>Flavobacteriales</taxon>
        <taxon>Flavobacteriaceae</taxon>
        <taxon>Lutibacter</taxon>
    </lineage>
</organism>
<dbReference type="AlphaFoldDB" id="A0A238VJ91"/>
<dbReference type="Proteomes" id="UP000198412">
    <property type="component" value="Unassembled WGS sequence"/>
</dbReference>
<feature type="transmembrane region" description="Helical" evidence="1">
    <location>
        <begin position="75"/>
        <end position="92"/>
    </location>
</feature>
<sequence length="159" mass="18132">MENLYNKNKMNFNNDFIDASLKDKIKDDTLGESHKEELGFKIPENYFEKSKFEINSNISVKKDGFFEITSNKLKFMLPIAAAIALLVTLTIFKPNSLSTIKQLPGIVLDTVDAINTNEFIDNNALAYDDISINSLFVADDEIDEYLEDFILQSLVEEDF</sequence>
<evidence type="ECO:0000313" key="2">
    <source>
        <dbReference type="EMBL" id="SNR34462.1"/>
    </source>
</evidence>
<keyword evidence="3" id="KW-1185">Reference proteome</keyword>
<evidence type="ECO:0000256" key="1">
    <source>
        <dbReference type="SAM" id="Phobius"/>
    </source>
</evidence>
<gene>
    <name evidence="2" type="ORF">SAMN04488111_0596</name>
</gene>
<name>A0A238VJ91_9FLAO</name>
<reference evidence="3" key="1">
    <citation type="submission" date="2017-06" db="EMBL/GenBank/DDBJ databases">
        <authorList>
            <person name="Varghese N."/>
            <person name="Submissions S."/>
        </authorList>
    </citation>
    <scope>NUCLEOTIDE SEQUENCE [LARGE SCALE GENOMIC DNA]</scope>
    <source>
        <strain evidence="3">DSM 27993</strain>
    </source>
</reference>